<dbReference type="EMBL" id="QFYS01000006">
    <property type="protein sequence ID" value="RAK64326.1"/>
    <property type="molecule type" value="Genomic_DNA"/>
</dbReference>
<protein>
    <submittedName>
        <fullName evidence="1">Uncharacterized protein</fullName>
    </submittedName>
</protein>
<dbReference type="Proteomes" id="UP000249524">
    <property type="component" value="Unassembled WGS sequence"/>
</dbReference>
<gene>
    <name evidence="1" type="ORF">DJ019_14215</name>
</gene>
<evidence type="ECO:0000313" key="2">
    <source>
        <dbReference type="Proteomes" id="UP000249524"/>
    </source>
</evidence>
<accession>A0A328BEN0</accession>
<sequence length="63" mass="7417">MRHARFRRWLFTMLRHLAATNTGDSLLREEMQPMLSGLMRLFGFRRRGAKAKKMALPGWAGKR</sequence>
<name>A0A328BEN0_9CAUL</name>
<proteinExistence type="predicted"/>
<dbReference type="AlphaFoldDB" id="A0A328BEN0"/>
<evidence type="ECO:0000313" key="1">
    <source>
        <dbReference type="EMBL" id="RAK64326.1"/>
    </source>
</evidence>
<reference evidence="1 2" key="1">
    <citation type="submission" date="2018-05" db="EMBL/GenBank/DDBJ databases">
        <authorList>
            <person name="Lanie J.A."/>
            <person name="Ng W.-L."/>
            <person name="Kazmierczak K.M."/>
            <person name="Andrzejewski T.M."/>
            <person name="Davidsen T.M."/>
            <person name="Wayne K.J."/>
            <person name="Tettelin H."/>
            <person name="Glass J.I."/>
            <person name="Rusch D."/>
            <person name="Podicherti R."/>
            <person name="Tsui H.-C.T."/>
            <person name="Winkler M.E."/>
        </authorList>
    </citation>
    <scope>NUCLEOTIDE SEQUENCE [LARGE SCALE GENOMIC DNA]</scope>
    <source>
        <strain evidence="1 2">BUT-10</strain>
    </source>
</reference>
<keyword evidence="2" id="KW-1185">Reference proteome</keyword>
<comment type="caution">
    <text evidence="1">The sequence shown here is derived from an EMBL/GenBank/DDBJ whole genome shotgun (WGS) entry which is preliminary data.</text>
</comment>
<organism evidence="1 2">
    <name type="scientific">Phenylobacterium kunshanense</name>
    <dbReference type="NCBI Taxonomy" id="1445034"/>
    <lineage>
        <taxon>Bacteria</taxon>
        <taxon>Pseudomonadati</taxon>
        <taxon>Pseudomonadota</taxon>
        <taxon>Alphaproteobacteria</taxon>
        <taxon>Caulobacterales</taxon>
        <taxon>Caulobacteraceae</taxon>
        <taxon>Phenylobacterium</taxon>
    </lineage>
</organism>